<accession>A0A498H1C0</accession>
<proteinExistence type="inferred from homology"/>
<evidence type="ECO:0000256" key="3">
    <source>
        <dbReference type="ARBA" id="ARBA00038054"/>
    </source>
</evidence>
<feature type="domain" description="Flavin reductase like" evidence="5">
    <location>
        <begin position="11"/>
        <end position="152"/>
    </location>
</feature>
<name>A0A498H1C0_9EURY</name>
<gene>
    <name evidence="6" type="ORF">ABH15_09870</name>
</gene>
<dbReference type="RefSeq" id="WP_128694174.1">
    <property type="nucleotide sequence ID" value="NZ_LHQS01000002.1"/>
</dbReference>
<dbReference type="PANTHER" id="PTHR43567:SF1">
    <property type="entry name" value="FLAVOREDOXIN"/>
    <property type="match status" value="1"/>
</dbReference>
<evidence type="ECO:0000259" key="5">
    <source>
        <dbReference type="SMART" id="SM00903"/>
    </source>
</evidence>
<evidence type="ECO:0000256" key="2">
    <source>
        <dbReference type="ARBA" id="ARBA00022630"/>
    </source>
</evidence>
<protein>
    <submittedName>
        <fullName evidence="6">Flavin reductase</fullName>
    </submittedName>
</protein>
<dbReference type="OrthoDB" id="8522at2157"/>
<dbReference type="Gene3D" id="2.30.110.10">
    <property type="entry name" value="Electron Transport, Fmn-binding Protein, Chain A"/>
    <property type="match status" value="1"/>
</dbReference>
<comment type="cofactor">
    <cofactor evidence="1">
        <name>FMN</name>
        <dbReference type="ChEBI" id="CHEBI:58210"/>
    </cofactor>
</comment>
<dbReference type="InterPro" id="IPR052174">
    <property type="entry name" value="Flavoredoxin"/>
</dbReference>
<evidence type="ECO:0000256" key="4">
    <source>
        <dbReference type="SAM" id="MobiDB-lite"/>
    </source>
</evidence>
<reference evidence="6 7" key="1">
    <citation type="journal article" date="2015" name="Int. J. Syst. Evol. Microbiol.">
        <title>Methanoculleus taiwanensis sp. nov., a methanogen isolated from deep marine sediment at the deformation front area near Taiwan.</title>
        <authorList>
            <person name="Weng C.Y."/>
            <person name="Chen S.C."/>
            <person name="Lai M.C."/>
            <person name="Wu S.Y."/>
            <person name="Lin S."/>
            <person name="Yang T.F."/>
            <person name="Chen P.C."/>
        </authorList>
    </citation>
    <scope>NUCLEOTIDE SEQUENCE [LARGE SCALE GENOMIC DNA]</scope>
    <source>
        <strain evidence="6 7">CYW4</strain>
    </source>
</reference>
<dbReference type="InterPro" id="IPR012349">
    <property type="entry name" value="Split_barrel_FMN-bd"/>
</dbReference>
<dbReference type="Pfam" id="PF01613">
    <property type="entry name" value="Flavin_Reduct"/>
    <property type="match status" value="1"/>
</dbReference>
<dbReference type="Proteomes" id="UP000290932">
    <property type="component" value="Unassembled WGS sequence"/>
</dbReference>
<comment type="similarity">
    <text evidence="3">Belongs to the flavoredoxin family.</text>
</comment>
<feature type="region of interest" description="Disordered" evidence="4">
    <location>
        <begin position="171"/>
        <end position="191"/>
    </location>
</feature>
<sequence length="191" mass="20727">MDKIQIGLNFFIPMPVVLVGTQVNGKANFMTVGWCSRANANPPMILCGIGNHHYTPRGIAETETFSVNIPSSALMEKTDYCGLVSGDATDKSGVFDIFYGSLKTAPMIRECPVNLECRLVQAVPLPTNTIFIGEIAGAYADASVMQDGKPDFPAIDPLLLTMPDNRYRRLGEPAGDAWSAGRDLIQQSQRT</sequence>
<dbReference type="SUPFAM" id="SSF50475">
    <property type="entry name" value="FMN-binding split barrel"/>
    <property type="match status" value="1"/>
</dbReference>
<keyword evidence="2" id="KW-0285">Flavoprotein</keyword>
<dbReference type="PANTHER" id="PTHR43567">
    <property type="entry name" value="FLAVOREDOXIN-RELATED-RELATED"/>
    <property type="match status" value="1"/>
</dbReference>
<dbReference type="AlphaFoldDB" id="A0A498H1C0"/>
<evidence type="ECO:0000256" key="1">
    <source>
        <dbReference type="ARBA" id="ARBA00001917"/>
    </source>
</evidence>
<organism evidence="6 7">
    <name type="scientific">Methanoculleus taiwanensis</name>
    <dbReference type="NCBI Taxonomy" id="1550565"/>
    <lineage>
        <taxon>Archaea</taxon>
        <taxon>Methanobacteriati</taxon>
        <taxon>Methanobacteriota</taxon>
        <taxon>Stenosarchaea group</taxon>
        <taxon>Methanomicrobia</taxon>
        <taxon>Methanomicrobiales</taxon>
        <taxon>Methanomicrobiaceae</taxon>
        <taxon>Methanoculleus</taxon>
    </lineage>
</organism>
<dbReference type="EMBL" id="LHQS01000002">
    <property type="protein sequence ID" value="RXE56388.1"/>
    <property type="molecule type" value="Genomic_DNA"/>
</dbReference>
<comment type="caution">
    <text evidence="6">The sequence shown here is derived from an EMBL/GenBank/DDBJ whole genome shotgun (WGS) entry which is preliminary data.</text>
</comment>
<evidence type="ECO:0000313" key="6">
    <source>
        <dbReference type="EMBL" id="RXE56388.1"/>
    </source>
</evidence>
<dbReference type="SMART" id="SM00903">
    <property type="entry name" value="Flavin_Reduct"/>
    <property type="match status" value="1"/>
</dbReference>
<keyword evidence="7" id="KW-1185">Reference proteome</keyword>
<dbReference type="InterPro" id="IPR002563">
    <property type="entry name" value="Flavin_Rdtase-like_dom"/>
</dbReference>
<evidence type="ECO:0000313" key="7">
    <source>
        <dbReference type="Proteomes" id="UP000290932"/>
    </source>
</evidence>
<dbReference type="GO" id="GO:0010181">
    <property type="term" value="F:FMN binding"/>
    <property type="evidence" value="ECO:0007669"/>
    <property type="project" value="InterPro"/>
</dbReference>